<dbReference type="Gene3D" id="2.30.30.490">
    <property type="match status" value="1"/>
</dbReference>
<dbReference type="AlphaFoldDB" id="A0A7N0T5R9"/>
<evidence type="ECO:0000313" key="2">
    <source>
        <dbReference type="Proteomes" id="UP000594263"/>
    </source>
</evidence>
<dbReference type="Proteomes" id="UP000594263">
    <property type="component" value="Unplaced"/>
</dbReference>
<sequence>MFTVLSISIQPDNPSGGLSNTSKEVIWLGSATCHKKRIHYQSFCRNCIEISVHSFVYVLAEEGERLIAYLEDMYEDSLNRKFSFLLAIKILALSVLID</sequence>
<protein>
    <submittedName>
        <fullName evidence="1">Uncharacterized protein</fullName>
    </submittedName>
</protein>
<keyword evidence="2" id="KW-1185">Reference proteome</keyword>
<proteinExistence type="predicted"/>
<name>A0A7N0T5R9_KALFE</name>
<organism evidence="1 2">
    <name type="scientific">Kalanchoe fedtschenkoi</name>
    <name type="common">Lavender scallops</name>
    <name type="synonym">South American air plant</name>
    <dbReference type="NCBI Taxonomy" id="63787"/>
    <lineage>
        <taxon>Eukaryota</taxon>
        <taxon>Viridiplantae</taxon>
        <taxon>Streptophyta</taxon>
        <taxon>Embryophyta</taxon>
        <taxon>Tracheophyta</taxon>
        <taxon>Spermatophyta</taxon>
        <taxon>Magnoliopsida</taxon>
        <taxon>eudicotyledons</taxon>
        <taxon>Gunneridae</taxon>
        <taxon>Pentapetalae</taxon>
        <taxon>Saxifragales</taxon>
        <taxon>Crassulaceae</taxon>
        <taxon>Kalanchoe</taxon>
    </lineage>
</organism>
<reference evidence="1" key="1">
    <citation type="submission" date="2021-01" db="UniProtKB">
        <authorList>
            <consortium name="EnsemblPlants"/>
        </authorList>
    </citation>
    <scope>IDENTIFICATION</scope>
</reference>
<dbReference type="Gramene" id="Kaladp0024s0200.1.v1.1">
    <property type="protein sequence ID" value="Kaladp0024s0200.1.v1.1"/>
    <property type="gene ID" value="Kaladp0024s0200.v1.1"/>
</dbReference>
<evidence type="ECO:0000313" key="1">
    <source>
        <dbReference type="EnsemblPlants" id="Kaladp0024s0200.1.v1.1"/>
    </source>
</evidence>
<accession>A0A7N0T5R9</accession>
<dbReference type="EnsemblPlants" id="Kaladp0024s0200.1.v1.1">
    <property type="protein sequence ID" value="Kaladp0024s0200.1.v1.1"/>
    <property type="gene ID" value="Kaladp0024s0200.v1.1"/>
</dbReference>
<dbReference type="InterPro" id="IPR043151">
    <property type="entry name" value="BAH_sf"/>
</dbReference>